<protein>
    <submittedName>
        <fullName evidence="1">PIG-L family deacetylase</fullName>
    </submittedName>
</protein>
<dbReference type="AlphaFoldDB" id="A0A3B0CH25"/>
<evidence type="ECO:0000313" key="1">
    <source>
        <dbReference type="EMBL" id="RKN83739.1"/>
    </source>
</evidence>
<evidence type="ECO:0000313" key="2">
    <source>
        <dbReference type="Proteomes" id="UP000282311"/>
    </source>
</evidence>
<dbReference type="InterPro" id="IPR003737">
    <property type="entry name" value="GlcNAc_PI_deacetylase-related"/>
</dbReference>
<dbReference type="PANTHER" id="PTHR12993:SF30">
    <property type="entry name" value="N-ACETYL-ALPHA-D-GLUCOSAMINYL L-MALATE DEACETYLASE 1"/>
    <property type="match status" value="1"/>
</dbReference>
<organism evidence="1 2">
    <name type="scientific">Paenibacillus ginsengarvi</name>
    <dbReference type="NCBI Taxonomy" id="400777"/>
    <lineage>
        <taxon>Bacteria</taxon>
        <taxon>Bacillati</taxon>
        <taxon>Bacillota</taxon>
        <taxon>Bacilli</taxon>
        <taxon>Bacillales</taxon>
        <taxon>Paenibacillaceae</taxon>
        <taxon>Paenibacillus</taxon>
    </lineage>
</organism>
<dbReference type="Gene3D" id="3.40.50.10320">
    <property type="entry name" value="LmbE-like"/>
    <property type="match status" value="1"/>
</dbReference>
<accession>A0A3B0CH25</accession>
<dbReference type="EMBL" id="RBAH01000011">
    <property type="protein sequence ID" value="RKN83739.1"/>
    <property type="molecule type" value="Genomic_DNA"/>
</dbReference>
<dbReference type="OrthoDB" id="9790023at2"/>
<name>A0A3B0CH25_9BACL</name>
<proteinExistence type="predicted"/>
<dbReference type="GO" id="GO:0016811">
    <property type="term" value="F:hydrolase activity, acting on carbon-nitrogen (but not peptide) bonds, in linear amides"/>
    <property type="evidence" value="ECO:0007669"/>
    <property type="project" value="TreeGrafter"/>
</dbReference>
<gene>
    <name evidence="1" type="ORF">D7M11_16205</name>
</gene>
<reference evidence="1 2" key="1">
    <citation type="journal article" date="2007" name="Int. J. Syst. Evol. Microbiol.">
        <title>Paenibacillus ginsengarvi sp. nov., isolated from soil from ginseng cultivation.</title>
        <authorList>
            <person name="Yoon M.H."/>
            <person name="Ten L.N."/>
            <person name="Im W.T."/>
        </authorList>
    </citation>
    <scope>NUCLEOTIDE SEQUENCE [LARGE SCALE GENOMIC DNA]</scope>
    <source>
        <strain evidence="1 2">KCTC 13059</strain>
    </source>
</reference>
<sequence>MNVLAICAHPDDAEICCGGTLAKFARRGDQVAIAVVTNGEVGSPTLPTGEIARIRQAEAQAAADIIGAELIWMGFRDEFLFDTEQTRLAFIDAMRRVRADLVLTHWPGDLYNPDHTITGQIANDVAIMTTVPNIKTAHSPSARIPIVYFFESMAGLGFLPEEYVDITETFQVKRSMLEKHESQVGDWLKDQYGSNALDMIDVISRFRGIQCGVRYAEGFIRAKAYPRNITGSLLP</sequence>
<dbReference type="RefSeq" id="WP_120748283.1">
    <property type="nucleotide sequence ID" value="NZ_RBAH01000011.1"/>
</dbReference>
<dbReference type="Pfam" id="PF02585">
    <property type="entry name" value="PIG-L"/>
    <property type="match status" value="1"/>
</dbReference>
<dbReference type="Proteomes" id="UP000282311">
    <property type="component" value="Unassembled WGS sequence"/>
</dbReference>
<dbReference type="PANTHER" id="PTHR12993">
    <property type="entry name" value="N-ACETYLGLUCOSAMINYL-PHOSPHATIDYLINOSITOL DE-N-ACETYLASE-RELATED"/>
    <property type="match status" value="1"/>
</dbReference>
<dbReference type="SUPFAM" id="SSF102588">
    <property type="entry name" value="LmbE-like"/>
    <property type="match status" value="1"/>
</dbReference>
<dbReference type="InterPro" id="IPR024078">
    <property type="entry name" value="LmbE-like_dom_sf"/>
</dbReference>
<comment type="caution">
    <text evidence="1">The sequence shown here is derived from an EMBL/GenBank/DDBJ whole genome shotgun (WGS) entry which is preliminary data.</text>
</comment>
<keyword evidence="2" id="KW-1185">Reference proteome</keyword>